<evidence type="ECO:0000256" key="2">
    <source>
        <dbReference type="ARBA" id="ARBA00008520"/>
    </source>
</evidence>
<keyword evidence="6 9" id="KW-0732">Signal</keyword>
<evidence type="ECO:0000256" key="3">
    <source>
        <dbReference type="ARBA" id="ARBA00011557"/>
    </source>
</evidence>
<evidence type="ECO:0000313" key="11">
    <source>
        <dbReference type="Proteomes" id="UP001198862"/>
    </source>
</evidence>
<organism evidence="10 11">
    <name type="scientific">Reyranella aquatilis</name>
    <dbReference type="NCBI Taxonomy" id="2035356"/>
    <lineage>
        <taxon>Bacteria</taxon>
        <taxon>Pseudomonadati</taxon>
        <taxon>Pseudomonadota</taxon>
        <taxon>Alphaproteobacteria</taxon>
        <taxon>Hyphomicrobiales</taxon>
        <taxon>Reyranellaceae</taxon>
        <taxon>Reyranella</taxon>
    </lineage>
</organism>
<gene>
    <name evidence="10" type="primary">ugpB</name>
    <name evidence="10" type="ORF">LJ725_13665</name>
</gene>
<evidence type="ECO:0000256" key="8">
    <source>
        <dbReference type="ARBA" id="ARBA00034473"/>
    </source>
</evidence>
<keyword evidence="7" id="KW-0574">Periplasm</keyword>
<comment type="similarity">
    <text evidence="2">Belongs to the bacterial solute-binding protein 1 family.</text>
</comment>
<dbReference type="SUPFAM" id="SSF53850">
    <property type="entry name" value="Periplasmic binding protein-like II"/>
    <property type="match status" value="1"/>
</dbReference>
<evidence type="ECO:0000256" key="6">
    <source>
        <dbReference type="ARBA" id="ARBA00022729"/>
    </source>
</evidence>
<dbReference type="PANTHER" id="PTHR43649">
    <property type="entry name" value="ARABINOSE-BINDING PROTEIN-RELATED"/>
    <property type="match status" value="1"/>
</dbReference>
<comment type="function">
    <text evidence="8">Part of the ABC transporter complex UgpBAEC involved in sn-glycerol-3-phosphate (G3P) import. Binds G3P.</text>
</comment>
<reference evidence="10 11" key="1">
    <citation type="submission" date="2021-11" db="EMBL/GenBank/DDBJ databases">
        <authorList>
            <person name="Lee D.-H."/>
            <person name="Kim S.-B."/>
        </authorList>
    </citation>
    <scope>NUCLEOTIDE SEQUENCE [LARGE SCALE GENOMIC DNA]</scope>
    <source>
        <strain evidence="10 11">KCTC 52223</strain>
    </source>
</reference>
<dbReference type="Gene3D" id="3.40.190.10">
    <property type="entry name" value="Periplasmic binding protein-like II"/>
    <property type="match status" value="2"/>
</dbReference>
<evidence type="ECO:0000313" key="10">
    <source>
        <dbReference type="EMBL" id="MCC8430023.1"/>
    </source>
</evidence>
<comment type="subunit">
    <text evidence="3">The complex is composed of two ATP-binding proteins (UgpC), two transmembrane proteins (UgpA and UgpE) and a solute-binding protein (UgpB).</text>
</comment>
<dbReference type="InterPro" id="IPR006059">
    <property type="entry name" value="SBP"/>
</dbReference>
<dbReference type="Proteomes" id="UP001198862">
    <property type="component" value="Unassembled WGS sequence"/>
</dbReference>
<dbReference type="EMBL" id="JAJISD010000005">
    <property type="protein sequence ID" value="MCC8430023.1"/>
    <property type="molecule type" value="Genomic_DNA"/>
</dbReference>
<dbReference type="RefSeq" id="WP_230551212.1">
    <property type="nucleotide sequence ID" value="NZ_JAJISD010000005.1"/>
</dbReference>
<accession>A0ABS8KWJ8</accession>
<protein>
    <recommendedName>
        <fullName evidence="4">sn-glycerol-3-phosphate-binding periplasmic protein UgpB</fullName>
    </recommendedName>
</protein>
<keyword evidence="5" id="KW-0813">Transport</keyword>
<evidence type="ECO:0000256" key="1">
    <source>
        <dbReference type="ARBA" id="ARBA00004418"/>
    </source>
</evidence>
<comment type="caution">
    <text evidence="10">The sequence shown here is derived from an EMBL/GenBank/DDBJ whole genome shotgun (WGS) entry which is preliminary data.</text>
</comment>
<evidence type="ECO:0000256" key="7">
    <source>
        <dbReference type="ARBA" id="ARBA00022764"/>
    </source>
</evidence>
<dbReference type="CDD" id="cd14748">
    <property type="entry name" value="PBP2_UgpB"/>
    <property type="match status" value="1"/>
</dbReference>
<dbReference type="NCBIfam" id="NF008211">
    <property type="entry name" value="PRK10974.1"/>
    <property type="match status" value="1"/>
</dbReference>
<sequence length="435" mass="48017">MRRRLLGAFAGMIAAFGASVAAAAPIEIQFWHPTLGPIDDALKQQIDSFNNSQTAYKVVASGRGTYDETFNAAIAGFRANKHPQLLVVIGQGTQSMLLSGAVYPVQDLLAAEGYKVDWDNYIQPVLNYYRTKDKKLLSLPFSASTPILWYNKDGFAKAGLTRPPVTWDEMGEYLTKLRAAGFECGYTSGWQQWVHVDNYSTIHDLPIATQHNGLDGLDATFTYNKTAVVKNIARLQSWVADGRYVYSGRQGSSATPAFASGRCAMMTHSSAVFSSLQASAKFAFEAAPLPYEAGTTPHNSLIGGGALWVLKGHKPEEYKGVAAFLAHLTNPDQQAKWHKDTGYMPITKAAYEKVKAEGYYDKYPQQEVAITQVQRGTPTLNTMTVRLGNANQYVAALEEEMEAVWSNKKTAQQAMDDAVRRGNEILRRFERQRGN</sequence>
<name>A0ABS8KWJ8_9HYPH</name>
<proteinExistence type="inferred from homology"/>
<comment type="subcellular location">
    <subcellularLocation>
        <location evidence="1">Periplasm</location>
    </subcellularLocation>
</comment>
<feature type="signal peptide" evidence="9">
    <location>
        <begin position="1"/>
        <end position="23"/>
    </location>
</feature>
<dbReference type="InterPro" id="IPR050490">
    <property type="entry name" value="Bact_solute-bd_prot1"/>
</dbReference>
<evidence type="ECO:0000256" key="9">
    <source>
        <dbReference type="SAM" id="SignalP"/>
    </source>
</evidence>
<feature type="chain" id="PRO_5046701482" description="sn-glycerol-3-phosphate-binding periplasmic protein UgpB" evidence="9">
    <location>
        <begin position="24"/>
        <end position="435"/>
    </location>
</feature>
<keyword evidence="11" id="KW-1185">Reference proteome</keyword>
<evidence type="ECO:0000256" key="5">
    <source>
        <dbReference type="ARBA" id="ARBA00022448"/>
    </source>
</evidence>
<dbReference type="PANTHER" id="PTHR43649:SF31">
    <property type="entry name" value="SN-GLYCEROL-3-PHOSPHATE-BINDING PERIPLASMIC PROTEIN UGPB"/>
    <property type="match status" value="1"/>
</dbReference>
<evidence type="ECO:0000256" key="4">
    <source>
        <dbReference type="ARBA" id="ARBA00017470"/>
    </source>
</evidence>
<dbReference type="Pfam" id="PF13416">
    <property type="entry name" value="SBP_bac_8"/>
    <property type="match status" value="1"/>
</dbReference>